<evidence type="ECO:0000256" key="1">
    <source>
        <dbReference type="SAM" id="SignalP"/>
    </source>
</evidence>
<sequence>MKVKLFNVALGLALTATAMSASAQKVYKEGKAVFATQAMGMAGEATMYFKGDSSAISTKQGPANLTFLNNSKTDYLAVLVDVPVANIKKAGVGTPAEIDEMQSQLPQLTFTPATETKQINGFNCKRVVAKDKDGKTFDVWVTNDISAPLGMNGKMFANAGGFPVQYTITQNGVAVENTLKSIDESKAPAGTFIIPAGFDKITLTELRAMSGGGRR</sequence>
<dbReference type="RefSeq" id="WP_245131632.1">
    <property type="nucleotide sequence ID" value="NZ_JALJEJ010000008.1"/>
</dbReference>
<accession>A0A9X2B9Z5</accession>
<name>A0A9X2B9Z5_9SPHI</name>
<organism evidence="3 4">
    <name type="scientific">Mucilaginibacter straminoryzae</name>
    <dbReference type="NCBI Taxonomy" id="2932774"/>
    <lineage>
        <taxon>Bacteria</taxon>
        <taxon>Pseudomonadati</taxon>
        <taxon>Bacteroidota</taxon>
        <taxon>Sphingobacteriia</taxon>
        <taxon>Sphingobacteriales</taxon>
        <taxon>Sphingobacteriaceae</taxon>
        <taxon>Mucilaginibacter</taxon>
    </lineage>
</organism>
<comment type="caution">
    <text evidence="3">The sequence shown here is derived from an EMBL/GenBank/DDBJ whole genome shotgun (WGS) entry which is preliminary data.</text>
</comment>
<evidence type="ECO:0000259" key="2">
    <source>
        <dbReference type="Pfam" id="PF14371"/>
    </source>
</evidence>
<evidence type="ECO:0000313" key="4">
    <source>
        <dbReference type="Proteomes" id="UP001139450"/>
    </source>
</evidence>
<keyword evidence="1" id="KW-0732">Signal</keyword>
<dbReference type="Pfam" id="PF14371">
    <property type="entry name" value="DUF4412"/>
    <property type="match status" value="1"/>
</dbReference>
<evidence type="ECO:0000313" key="3">
    <source>
        <dbReference type="EMBL" id="MCJ8211214.1"/>
    </source>
</evidence>
<gene>
    <name evidence="3" type="ORF">MUY27_15960</name>
</gene>
<keyword evidence="4" id="KW-1185">Reference proteome</keyword>
<feature type="chain" id="PRO_5040874317" evidence="1">
    <location>
        <begin position="24"/>
        <end position="215"/>
    </location>
</feature>
<protein>
    <submittedName>
        <fullName evidence="3">DUF4412 domain-containing protein</fullName>
    </submittedName>
</protein>
<feature type="domain" description="DUF4412" evidence="2">
    <location>
        <begin position="55"/>
        <end position="198"/>
    </location>
</feature>
<dbReference type="InterPro" id="IPR025524">
    <property type="entry name" value="DUF4412"/>
</dbReference>
<reference evidence="3" key="1">
    <citation type="submission" date="2022-04" db="EMBL/GenBank/DDBJ databases">
        <title>Mucilaginibacter sp. RS28 isolated from freshwater.</title>
        <authorList>
            <person name="Ko S.-R."/>
        </authorList>
    </citation>
    <scope>NUCLEOTIDE SEQUENCE</scope>
    <source>
        <strain evidence="3">RS28</strain>
    </source>
</reference>
<feature type="signal peptide" evidence="1">
    <location>
        <begin position="1"/>
        <end position="23"/>
    </location>
</feature>
<dbReference type="EMBL" id="JALJEJ010000008">
    <property type="protein sequence ID" value="MCJ8211214.1"/>
    <property type="molecule type" value="Genomic_DNA"/>
</dbReference>
<dbReference type="Proteomes" id="UP001139450">
    <property type="component" value="Unassembled WGS sequence"/>
</dbReference>
<proteinExistence type="predicted"/>
<dbReference type="AlphaFoldDB" id="A0A9X2B9Z5"/>